<evidence type="ECO:0000256" key="4">
    <source>
        <dbReference type="ARBA" id="ARBA00022763"/>
    </source>
</evidence>
<gene>
    <name evidence="14" type="ORF">AQUCO_03400293v1</name>
</gene>
<dbReference type="PROSITE" id="PS51805">
    <property type="entry name" value="EPHD"/>
    <property type="match status" value="1"/>
</dbReference>
<dbReference type="InterPro" id="IPR034732">
    <property type="entry name" value="EPHD"/>
</dbReference>
<dbReference type="EMBL" id="KZ305051">
    <property type="protein sequence ID" value="PIA36294.1"/>
    <property type="molecule type" value="Genomic_DNA"/>
</dbReference>
<dbReference type="SMART" id="SM00292">
    <property type="entry name" value="BRCT"/>
    <property type="match status" value="2"/>
</dbReference>
<dbReference type="InterPro" id="IPR001841">
    <property type="entry name" value="Znf_RING"/>
</dbReference>
<proteinExistence type="predicted"/>
<evidence type="ECO:0000256" key="1">
    <source>
        <dbReference type="ARBA" id="ARBA00004123"/>
    </source>
</evidence>
<dbReference type="Pfam" id="PF00533">
    <property type="entry name" value="BRCT"/>
    <property type="match status" value="1"/>
</dbReference>
<comment type="subcellular location">
    <subcellularLocation>
        <location evidence="1">Nucleus</location>
    </subcellularLocation>
</comment>
<dbReference type="OrthoDB" id="2384350at2759"/>
<feature type="domain" description="PHD-type" evidence="13">
    <location>
        <begin position="249"/>
        <end position="371"/>
    </location>
</feature>
<organism evidence="14 15">
    <name type="scientific">Aquilegia coerulea</name>
    <name type="common">Rocky mountain columbine</name>
    <dbReference type="NCBI Taxonomy" id="218851"/>
    <lineage>
        <taxon>Eukaryota</taxon>
        <taxon>Viridiplantae</taxon>
        <taxon>Streptophyta</taxon>
        <taxon>Embryophyta</taxon>
        <taxon>Tracheophyta</taxon>
        <taxon>Spermatophyta</taxon>
        <taxon>Magnoliopsida</taxon>
        <taxon>Ranunculales</taxon>
        <taxon>Ranunculaceae</taxon>
        <taxon>Thalictroideae</taxon>
        <taxon>Aquilegia</taxon>
    </lineage>
</organism>
<dbReference type="STRING" id="218851.A0A2G5CYE4"/>
<evidence type="ECO:0000256" key="10">
    <source>
        <dbReference type="SAM" id="MobiDB-lite"/>
    </source>
</evidence>
<keyword evidence="15" id="KW-1185">Reference proteome</keyword>
<dbReference type="AlphaFoldDB" id="A0A2G5CYE4"/>
<dbReference type="SUPFAM" id="SSF57850">
    <property type="entry name" value="RING/U-box"/>
    <property type="match status" value="1"/>
</dbReference>
<dbReference type="FunFam" id="3.40.50.10190:FF:000006">
    <property type="entry name" value="Breast cancer type 1 susceptibility protein homolog"/>
    <property type="match status" value="1"/>
</dbReference>
<dbReference type="Pfam" id="PF13923">
    <property type="entry name" value="zf-C3HC4_2"/>
    <property type="match status" value="1"/>
</dbReference>
<dbReference type="PROSITE" id="PS00518">
    <property type="entry name" value="ZF_RING_1"/>
    <property type="match status" value="1"/>
</dbReference>
<dbReference type="InterPro" id="IPR031099">
    <property type="entry name" value="BRCA1-associated"/>
</dbReference>
<feature type="region of interest" description="Disordered" evidence="10">
    <location>
        <begin position="218"/>
        <end position="240"/>
    </location>
</feature>
<dbReference type="Pfam" id="PF13771">
    <property type="entry name" value="zf-HC5HC2H"/>
    <property type="match status" value="1"/>
</dbReference>
<keyword evidence="3" id="KW-0677">Repeat</keyword>
<evidence type="ECO:0000256" key="5">
    <source>
        <dbReference type="ARBA" id="ARBA00022771"/>
    </source>
</evidence>
<keyword evidence="4" id="KW-0227">DNA damage</keyword>
<evidence type="ECO:0000313" key="14">
    <source>
        <dbReference type="EMBL" id="PIA36294.1"/>
    </source>
</evidence>
<dbReference type="InParanoid" id="A0A2G5CYE4"/>
<keyword evidence="5 9" id="KW-0863">Zinc-finger</keyword>
<reference evidence="14 15" key="1">
    <citation type="submission" date="2017-09" db="EMBL/GenBank/DDBJ databases">
        <title>WGS assembly of Aquilegia coerulea Goldsmith.</title>
        <authorList>
            <person name="Hodges S."/>
            <person name="Kramer E."/>
            <person name="Nordborg M."/>
            <person name="Tomkins J."/>
            <person name="Borevitz J."/>
            <person name="Derieg N."/>
            <person name="Yan J."/>
            <person name="Mihaltcheva S."/>
            <person name="Hayes R.D."/>
            <person name="Rokhsar D."/>
        </authorList>
    </citation>
    <scope>NUCLEOTIDE SEQUENCE [LARGE SCALE GENOMIC DNA]</scope>
    <source>
        <strain evidence="15">cv. Goldsmith</strain>
    </source>
</reference>
<dbReference type="GO" id="GO:0004842">
    <property type="term" value="F:ubiquitin-protein transferase activity"/>
    <property type="evidence" value="ECO:0007669"/>
    <property type="project" value="TreeGrafter"/>
</dbReference>
<dbReference type="PANTHER" id="PTHR13763:SF9">
    <property type="entry name" value="BRCA1-ASSOCIATED RING DOMAIN PROTEIN 1"/>
    <property type="match status" value="1"/>
</dbReference>
<feature type="compositionally biased region" description="Basic residues" evidence="10">
    <location>
        <begin position="382"/>
        <end position="391"/>
    </location>
</feature>
<evidence type="ECO:0000313" key="15">
    <source>
        <dbReference type="Proteomes" id="UP000230069"/>
    </source>
</evidence>
<dbReference type="Proteomes" id="UP000230069">
    <property type="component" value="Unassembled WGS sequence"/>
</dbReference>
<dbReference type="GO" id="GO:0008270">
    <property type="term" value="F:zinc ion binding"/>
    <property type="evidence" value="ECO:0007669"/>
    <property type="project" value="UniProtKB-KW"/>
</dbReference>
<feature type="region of interest" description="Disordered" evidence="10">
    <location>
        <begin position="120"/>
        <end position="187"/>
    </location>
</feature>
<feature type="region of interest" description="Disordered" evidence="10">
    <location>
        <begin position="370"/>
        <end position="396"/>
    </location>
</feature>
<protein>
    <recommendedName>
        <fullName evidence="16">RING-type E3 ubiquitin transferase BRCA1</fullName>
    </recommendedName>
</protein>
<evidence type="ECO:0000256" key="6">
    <source>
        <dbReference type="ARBA" id="ARBA00022833"/>
    </source>
</evidence>
<dbReference type="SUPFAM" id="SSF52113">
    <property type="entry name" value="BRCT domain"/>
    <property type="match status" value="2"/>
</dbReference>
<name>A0A2G5CYE4_AQUCA</name>
<feature type="domain" description="BRCT" evidence="12">
    <location>
        <begin position="417"/>
        <end position="501"/>
    </location>
</feature>
<dbReference type="InterPro" id="IPR017907">
    <property type="entry name" value="Znf_RING_CS"/>
</dbReference>
<dbReference type="SMART" id="SM00184">
    <property type="entry name" value="RING"/>
    <property type="match status" value="1"/>
</dbReference>
<dbReference type="InterPro" id="IPR013083">
    <property type="entry name" value="Znf_RING/FYVE/PHD"/>
</dbReference>
<evidence type="ECO:0008006" key="16">
    <source>
        <dbReference type="Google" id="ProtNLM"/>
    </source>
</evidence>
<evidence type="ECO:0000256" key="3">
    <source>
        <dbReference type="ARBA" id="ARBA00022737"/>
    </source>
</evidence>
<evidence type="ECO:0000256" key="7">
    <source>
        <dbReference type="ARBA" id="ARBA00023204"/>
    </source>
</evidence>
<dbReference type="CDD" id="cd17734">
    <property type="entry name" value="BRCT_Bard1_rpt1"/>
    <property type="match status" value="1"/>
</dbReference>
<dbReference type="SMART" id="SM00249">
    <property type="entry name" value="PHD"/>
    <property type="match status" value="1"/>
</dbReference>
<dbReference type="Gene3D" id="3.30.40.10">
    <property type="entry name" value="Zinc/RING finger domain, C3HC4 (zinc finger)"/>
    <property type="match status" value="2"/>
</dbReference>
<dbReference type="InterPro" id="IPR001357">
    <property type="entry name" value="BRCT_dom"/>
</dbReference>
<dbReference type="InterPro" id="IPR001965">
    <property type="entry name" value="Znf_PHD"/>
</dbReference>
<feature type="domain" description="BRCT" evidence="12">
    <location>
        <begin position="522"/>
        <end position="634"/>
    </location>
</feature>
<dbReference type="PROSITE" id="PS50089">
    <property type="entry name" value="ZF_RING_2"/>
    <property type="match status" value="1"/>
</dbReference>
<keyword evidence="8" id="KW-0539">Nucleus</keyword>
<dbReference type="PANTHER" id="PTHR13763">
    <property type="entry name" value="BREAST CANCER TYPE 1 SUSCEPTIBILITY PROTEIN BRCA1"/>
    <property type="match status" value="1"/>
</dbReference>
<keyword evidence="7" id="KW-0234">DNA repair</keyword>
<dbReference type="GO" id="GO:0000724">
    <property type="term" value="P:double-strand break repair via homologous recombination"/>
    <property type="evidence" value="ECO:0007669"/>
    <property type="project" value="TreeGrafter"/>
</dbReference>
<dbReference type="PROSITE" id="PS50172">
    <property type="entry name" value="BRCT"/>
    <property type="match status" value="2"/>
</dbReference>
<dbReference type="FunCoup" id="A0A2G5CYE4">
    <property type="interactions" value="277"/>
</dbReference>
<evidence type="ECO:0000259" key="12">
    <source>
        <dbReference type="PROSITE" id="PS50172"/>
    </source>
</evidence>
<evidence type="ECO:0000259" key="11">
    <source>
        <dbReference type="PROSITE" id="PS50089"/>
    </source>
</evidence>
<dbReference type="GO" id="GO:0045944">
    <property type="term" value="P:positive regulation of transcription by RNA polymerase II"/>
    <property type="evidence" value="ECO:0007669"/>
    <property type="project" value="TreeGrafter"/>
</dbReference>
<dbReference type="GO" id="GO:0005634">
    <property type="term" value="C:nucleus"/>
    <property type="evidence" value="ECO:0007669"/>
    <property type="project" value="UniProtKB-SubCell"/>
</dbReference>
<keyword evidence="6" id="KW-0862">Zinc</keyword>
<dbReference type="InterPro" id="IPR036420">
    <property type="entry name" value="BRCT_dom_sf"/>
</dbReference>
<evidence type="ECO:0000256" key="8">
    <source>
        <dbReference type="ARBA" id="ARBA00023242"/>
    </source>
</evidence>
<dbReference type="Gene3D" id="3.40.50.10190">
    <property type="entry name" value="BRCT domain"/>
    <property type="match status" value="2"/>
</dbReference>
<feature type="domain" description="RING-type" evidence="11">
    <location>
        <begin position="27"/>
        <end position="65"/>
    </location>
</feature>
<evidence type="ECO:0000256" key="2">
    <source>
        <dbReference type="ARBA" id="ARBA00022723"/>
    </source>
</evidence>
<evidence type="ECO:0000256" key="9">
    <source>
        <dbReference type="PROSITE-ProRule" id="PRU00175"/>
    </source>
</evidence>
<sequence>MAESGNYARVLNVWKLNFQKLGLELKCSLCLNMLNQPMLLPCDHIFCRTCIPNSTESASKCPICSCHYVDKDLRSIPHMENILNLYKSMEAALATIHIQSAPQALSTDGEIIGDQNHKRSLNQMTQPSPHSPPSFGETKDSDDDRSEHYGEQSAKILQGKGAVTNETDDDKISRRPNTNGDDDYSRETKRQKLEFGCQDMASDVGILEQSNNLDAANGLRFHSETGPKSENPIFGANPPTSDNLHPSSAFACAFCQSYKVSEASGPMLHYLKGKPVDMDKLSQPNVLHVHTKCVDWAPRVYYDERSETMKNLESELARAAKLKCNECGVKGAALGCLKKSCKKSFHVPCAVFVDECRWDMENFVMLCPSHSSQKFPSERSKSTKKNGNKHHPTTEIASQQPDLVWAASPGTAEGLNICGSALSSSDKDLLLNFAKISGATVSKSWDPNVTHVIADTDENGAFCRTLKVLMAILNGRWILTIDWIKACMEARNHVDEEPYEINIDVYGCRDGPKKGRLRIMDKAPKLFNGLQFYFCGYYEPSYKGYLEELVEAAGGTILMEEILLSQGCDAESECSTRIVVYSLNAPSEREPKNISLLTKREEAERLAVQTRSWAIGHTWILESIAACKLQPFCS</sequence>
<evidence type="ECO:0000259" key="13">
    <source>
        <dbReference type="PROSITE" id="PS51805"/>
    </source>
</evidence>
<accession>A0A2G5CYE4</accession>
<keyword evidence="2" id="KW-0479">Metal-binding</keyword>